<comment type="caution">
    <text evidence="2">The sequence shown here is derived from an EMBL/GenBank/DDBJ whole genome shotgun (WGS) entry which is preliminary data.</text>
</comment>
<feature type="region of interest" description="Disordered" evidence="1">
    <location>
        <begin position="66"/>
        <end position="86"/>
    </location>
</feature>
<evidence type="ECO:0000313" key="3">
    <source>
        <dbReference type="Proteomes" id="UP000236075"/>
    </source>
</evidence>
<dbReference type="Proteomes" id="UP000236075">
    <property type="component" value="Unassembled WGS sequence"/>
</dbReference>
<accession>A0AAX0WI09</accession>
<evidence type="ECO:0000313" key="2">
    <source>
        <dbReference type="EMBL" id="PND02151.1"/>
    </source>
</evidence>
<proteinExistence type="predicted"/>
<protein>
    <submittedName>
        <fullName evidence="2">Uncharacterized protein</fullName>
    </submittedName>
</protein>
<organism evidence="2 3">
    <name type="scientific">Akkermansia muciniphila</name>
    <dbReference type="NCBI Taxonomy" id="239935"/>
    <lineage>
        <taxon>Bacteria</taxon>
        <taxon>Pseudomonadati</taxon>
        <taxon>Verrucomicrobiota</taxon>
        <taxon>Verrucomicrobiia</taxon>
        <taxon>Verrucomicrobiales</taxon>
        <taxon>Akkermansiaceae</taxon>
        <taxon>Akkermansia</taxon>
    </lineage>
</organism>
<reference evidence="2 3" key="1">
    <citation type="journal article" date="2017" name="BMC Genomics">
        <title>Genome sequencing of 39 Akkermansia muciniphila isolates reveals its population structure, genomic and functional diverisity, and global distribution in mammalian gut microbiotas.</title>
        <authorList>
            <person name="Guo X."/>
            <person name="Li S."/>
            <person name="Zhang J."/>
            <person name="Wu F."/>
            <person name="Li X."/>
            <person name="Wu D."/>
            <person name="Zhang M."/>
            <person name="Ou Z."/>
            <person name="Jie Z."/>
            <person name="Yan Q."/>
            <person name="Li P."/>
            <person name="Yi J."/>
            <person name="Peng Y."/>
        </authorList>
    </citation>
    <scope>NUCLEOTIDE SEQUENCE [LARGE SCALE GENOMIC DNA]</scope>
    <source>
        <strain evidence="2 3">GP28</strain>
    </source>
</reference>
<dbReference type="AlphaFoldDB" id="A0AAX0WI09"/>
<gene>
    <name evidence="2" type="ORF">CXT95_05575</name>
</gene>
<evidence type="ECO:0000256" key="1">
    <source>
        <dbReference type="SAM" id="MobiDB-lite"/>
    </source>
</evidence>
<dbReference type="EMBL" id="PJLB01000008">
    <property type="protein sequence ID" value="PND02151.1"/>
    <property type="molecule type" value="Genomic_DNA"/>
</dbReference>
<name>A0AAX0WI09_9BACT</name>
<sequence>MEKQDFSCYLKIFCPSGFPAISLARSTDYWRVLPDKEILSRFPMGLAHPVSRQQCKILNAKENISGKNGSPVPDRNAGIALAHAPK</sequence>